<feature type="region of interest" description="Disordered" evidence="7">
    <location>
        <begin position="414"/>
        <end position="438"/>
    </location>
</feature>
<feature type="compositionally biased region" description="Basic and acidic residues" evidence="7">
    <location>
        <begin position="420"/>
        <end position="434"/>
    </location>
</feature>
<feature type="signal peptide" evidence="9">
    <location>
        <begin position="1"/>
        <end position="21"/>
    </location>
</feature>
<keyword evidence="6" id="KW-0340">Growth factor binding</keyword>
<evidence type="ECO:0000256" key="4">
    <source>
        <dbReference type="ARBA" id="ARBA00022729"/>
    </source>
</evidence>
<feature type="chain" id="PRO_5029711924" evidence="9">
    <location>
        <begin position="22"/>
        <end position="470"/>
    </location>
</feature>
<feature type="region of interest" description="Disordered" evidence="7">
    <location>
        <begin position="128"/>
        <end position="183"/>
    </location>
</feature>
<dbReference type="PANTHER" id="PTHR15258">
    <property type="entry name" value="FGF BINDING PROTEIN-RELATED"/>
    <property type="match status" value="1"/>
</dbReference>
<evidence type="ECO:0000256" key="8">
    <source>
        <dbReference type="SAM" id="Phobius"/>
    </source>
</evidence>
<evidence type="ECO:0000256" key="9">
    <source>
        <dbReference type="SAM" id="SignalP"/>
    </source>
</evidence>
<reference evidence="10 11" key="1">
    <citation type="submission" date="2020-03" db="EMBL/GenBank/DDBJ databases">
        <title>Dissostichus mawsoni Genome sequencing and assembly.</title>
        <authorList>
            <person name="Park H."/>
        </authorList>
    </citation>
    <scope>NUCLEOTIDE SEQUENCE [LARGE SCALE GENOMIC DNA]</scope>
    <source>
        <strain evidence="10">DM0001</strain>
        <tissue evidence="10">Muscle</tissue>
    </source>
</reference>
<comment type="subcellular location">
    <subcellularLocation>
        <location evidence="1">Secreted</location>
    </subcellularLocation>
</comment>
<evidence type="ECO:0000256" key="2">
    <source>
        <dbReference type="ARBA" id="ARBA00008326"/>
    </source>
</evidence>
<accession>A0A7J5XQ97</accession>
<dbReference type="Pfam" id="PF06473">
    <property type="entry name" value="FGF-BP1"/>
    <property type="match status" value="2"/>
</dbReference>
<proteinExistence type="inferred from homology"/>
<evidence type="ECO:0000313" key="11">
    <source>
        <dbReference type="Proteomes" id="UP000518266"/>
    </source>
</evidence>
<dbReference type="AlphaFoldDB" id="A0A7J5XQ97"/>
<keyword evidence="3" id="KW-0964">Secreted</keyword>
<dbReference type="EMBL" id="JAAKFY010000022">
    <property type="protein sequence ID" value="KAF3838767.1"/>
    <property type="molecule type" value="Genomic_DNA"/>
</dbReference>
<feature type="compositionally biased region" description="Low complexity" evidence="7">
    <location>
        <begin position="138"/>
        <end position="149"/>
    </location>
</feature>
<keyword evidence="8" id="KW-1133">Transmembrane helix</keyword>
<feature type="compositionally biased region" description="Polar residues" evidence="7">
    <location>
        <begin position="128"/>
        <end position="137"/>
    </location>
</feature>
<evidence type="ECO:0000256" key="3">
    <source>
        <dbReference type="ARBA" id="ARBA00022525"/>
    </source>
</evidence>
<evidence type="ECO:0000256" key="5">
    <source>
        <dbReference type="ARBA" id="ARBA00023157"/>
    </source>
</evidence>
<sequence length="470" mass="53391">MWTQVSALLLPLACCLWSAEAQTANRQSIWNDPIQFNTKAKDQCTMTITGQGEYTRLRLTCQSRQRSYWCEYIGRPHTCGSYNKNPRHYFVQMMWGLRKLHNACLGPRQIKPHMCRKAGDESQMVFSTGSFSRTSPEAPTRAKPAAQPTRPQPRPRPTSPDSARQPKAKPTARTNPEPLTPPVESNAKRLAQQYCWRSLRGICSYFIGLIYNEDNFYCLIIPAIIGGNIRPAVWLKLWKNCSALSRGRDVCSENFRILCAAFMALLTNVAILLVLACISHQLMLSSCQKTHGRRGRETERGQHKDKPKVSRQTKSVSAQPIKGKMVTKDKSECTWAATGEEVFILGVSCKKGGRSFSCEYVANPTVCPEYVSNVKLYWKQIARSLKKQKTLCKDSSTLIRTGLCKRAPREAHFRIHNTPRKTDKPSDRQPEPKAVKSCQPRHKKLAEEHCNDSWSSFCTFFFTMVQDIDC</sequence>
<keyword evidence="4 9" id="KW-0732">Signal</keyword>
<feature type="compositionally biased region" description="Basic and acidic residues" evidence="7">
    <location>
        <begin position="295"/>
        <end position="308"/>
    </location>
</feature>
<feature type="transmembrane region" description="Helical" evidence="8">
    <location>
        <begin position="255"/>
        <end position="278"/>
    </location>
</feature>
<dbReference type="GO" id="GO:0019838">
    <property type="term" value="F:growth factor binding"/>
    <property type="evidence" value="ECO:0007669"/>
    <property type="project" value="UniProtKB-KW"/>
</dbReference>
<organism evidence="10 11">
    <name type="scientific">Dissostichus mawsoni</name>
    <name type="common">Antarctic cod</name>
    <dbReference type="NCBI Taxonomy" id="36200"/>
    <lineage>
        <taxon>Eukaryota</taxon>
        <taxon>Metazoa</taxon>
        <taxon>Chordata</taxon>
        <taxon>Craniata</taxon>
        <taxon>Vertebrata</taxon>
        <taxon>Euteleostomi</taxon>
        <taxon>Actinopterygii</taxon>
        <taxon>Neopterygii</taxon>
        <taxon>Teleostei</taxon>
        <taxon>Neoteleostei</taxon>
        <taxon>Acanthomorphata</taxon>
        <taxon>Eupercaria</taxon>
        <taxon>Perciformes</taxon>
        <taxon>Notothenioidei</taxon>
        <taxon>Nototheniidae</taxon>
        <taxon>Dissostichus</taxon>
    </lineage>
</organism>
<evidence type="ECO:0000313" key="10">
    <source>
        <dbReference type="EMBL" id="KAF3838767.1"/>
    </source>
</evidence>
<evidence type="ECO:0000256" key="6">
    <source>
        <dbReference type="ARBA" id="ARBA00023183"/>
    </source>
</evidence>
<dbReference type="GO" id="GO:0007267">
    <property type="term" value="P:cell-cell signaling"/>
    <property type="evidence" value="ECO:0007669"/>
    <property type="project" value="TreeGrafter"/>
</dbReference>
<comment type="caution">
    <text evidence="10">The sequence shown here is derived from an EMBL/GenBank/DDBJ whole genome shotgun (WGS) entry which is preliminary data.</text>
</comment>
<evidence type="ECO:0000256" key="7">
    <source>
        <dbReference type="SAM" id="MobiDB-lite"/>
    </source>
</evidence>
<dbReference type="Proteomes" id="UP000518266">
    <property type="component" value="Unassembled WGS sequence"/>
</dbReference>
<protein>
    <submittedName>
        <fullName evidence="10">Uncharacterized protein</fullName>
    </submittedName>
</protein>
<name>A0A7J5XQ97_DISMA</name>
<gene>
    <name evidence="10" type="ORF">F7725_010535</name>
</gene>
<keyword evidence="8" id="KW-0812">Transmembrane</keyword>
<dbReference type="GO" id="GO:0005576">
    <property type="term" value="C:extracellular region"/>
    <property type="evidence" value="ECO:0007669"/>
    <property type="project" value="UniProtKB-SubCell"/>
</dbReference>
<keyword evidence="11" id="KW-1185">Reference proteome</keyword>
<feature type="region of interest" description="Disordered" evidence="7">
    <location>
        <begin position="292"/>
        <end position="321"/>
    </location>
</feature>
<comment type="similarity">
    <text evidence="2">Belongs to the fibroblast growth factor-binding protein family.</text>
</comment>
<evidence type="ECO:0000256" key="1">
    <source>
        <dbReference type="ARBA" id="ARBA00004613"/>
    </source>
</evidence>
<dbReference type="InterPro" id="IPR010510">
    <property type="entry name" value="FGF1-bd"/>
</dbReference>
<keyword evidence="8" id="KW-0472">Membrane</keyword>
<dbReference type="OrthoDB" id="8875908at2759"/>
<keyword evidence="5" id="KW-1015">Disulfide bond</keyword>
<dbReference type="PANTHER" id="PTHR15258:SF1">
    <property type="entry name" value="FIBROBLAST GROWTH FACTOR-BINDING PROTEIN 2"/>
    <property type="match status" value="1"/>
</dbReference>